<accession>A0A1N7GA05</accession>
<protein>
    <submittedName>
        <fullName evidence="2">HalX domain-containing protein</fullName>
    </submittedName>
</protein>
<evidence type="ECO:0000313" key="3">
    <source>
        <dbReference type="Proteomes" id="UP000185936"/>
    </source>
</evidence>
<feature type="domain" description="HalX" evidence="1">
    <location>
        <begin position="121"/>
        <end position="181"/>
    </location>
</feature>
<evidence type="ECO:0000313" key="2">
    <source>
        <dbReference type="EMBL" id="SIS09336.1"/>
    </source>
</evidence>
<dbReference type="STRING" id="308853.SAMN05421752_110155"/>
<name>A0A1N7GA05_9EURY</name>
<reference evidence="3" key="1">
    <citation type="submission" date="2017-01" db="EMBL/GenBank/DDBJ databases">
        <authorList>
            <person name="Varghese N."/>
            <person name="Submissions S."/>
        </authorList>
    </citation>
    <scope>NUCLEOTIDE SEQUENCE [LARGE SCALE GENOMIC DNA]</scope>
    <source>
        <strain evidence="3">type strain: HArc-</strain>
    </source>
</reference>
<dbReference type="RefSeq" id="WP_076609886.1">
    <property type="nucleotide sequence ID" value="NZ_FTNR01000010.1"/>
</dbReference>
<organism evidence="2 3">
    <name type="scientific">Natronorubrum thiooxidans</name>
    <dbReference type="NCBI Taxonomy" id="308853"/>
    <lineage>
        <taxon>Archaea</taxon>
        <taxon>Methanobacteriati</taxon>
        <taxon>Methanobacteriota</taxon>
        <taxon>Stenosarchaea group</taxon>
        <taxon>Halobacteria</taxon>
        <taxon>Halobacteriales</taxon>
        <taxon>Natrialbaceae</taxon>
        <taxon>Natronorubrum</taxon>
    </lineage>
</organism>
<dbReference type="AlphaFoldDB" id="A0A1N7GA05"/>
<gene>
    <name evidence="2" type="ORF">SAMN05421752_110155</name>
</gene>
<proteinExistence type="predicted"/>
<dbReference type="Pfam" id="PF08663">
    <property type="entry name" value="HalX"/>
    <property type="match status" value="1"/>
</dbReference>
<dbReference type="SUPFAM" id="SSF52172">
    <property type="entry name" value="CheY-like"/>
    <property type="match status" value="1"/>
</dbReference>
<dbReference type="Gene3D" id="3.40.50.2300">
    <property type="match status" value="1"/>
</dbReference>
<evidence type="ECO:0000259" key="1">
    <source>
        <dbReference type="Pfam" id="PF08663"/>
    </source>
</evidence>
<dbReference type="InterPro" id="IPR011006">
    <property type="entry name" value="CheY-like_superfamily"/>
</dbReference>
<dbReference type="EMBL" id="FTNR01000010">
    <property type="protein sequence ID" value="SIS09336.1"/>
    <property type="molecule type" value="Genomic_DNA"/>
</dbReference>
<dbReference type="InterPro" id="IPR013971">
    <property type="entry name" value="HalX_domain"/>
</dbReference>
<keyword evidence="3" id="KW-1185">Reference proteome</keyword>
<sequence length="189" mass="21376">MLLNSPSHLFVVHPTLSLGELDIDRSRVTVDVHWADFDRSILEQIDNKYDLLLLDWGLETPDARGVLDAFEQNAPDTQILVLSEDVPSDDPADRGANELLVGPHSEETLSSTIERLLLQQAYEEAMNEFFRLSTERALLESELQSGVDATDRYQSIVCNLYESRKQAAAIRDELSSDGFDQTLRQLLDR</sequence>
<dbReference type="Proteomes" id="UP000185936">
    <property type="component" value="Unassembled WGS sequence"/>
</dbReference>